<comment type="caution">
    <text evidence="2">The sequence shown here is derived from an EMBL/GenBank/DDBJ whole genome shotgun (WGS) entry which is preliminary data.</text>
</comment>
<evidence type="ECO:0000313" key="2">
    <source>
        <dbReference type="EMBL" id="MBE9117634.1"/>
    </source>
</evidence>
<evidence type="ECO:0000313" key="3">
    <source>
        <dbReference type="Proteomes" id="UP000654482"/>
    </source>
</evidence>
<dbReference type="Pfam" id="PF13443">
    <property type="entry name" value="HTH_26"/>
    <property type="match status" value="1"/>
</dbReference>
<proteinExistence type="predicted"/>
<dbReference type="PROSITE" id="PS50943">
    <property type="entry name" value="HTH_CROC1"/>
    <property type="match status" value="1"/>
</dbReference>
<dbReference type="InterPro" id="IPR001387">
    <property type="entry name" value="Cro/C1-type_HTH"/>
</dbReference>
<dbReference type="AlphaFoldDB" id="A0A8J7J4P3"/>
<accession>A0A8J7J4P3</accession>
<dbReference type="Proteomes" id="UP000654482">
    <property type="component" value="Unassembled WGS sequence"/>
</dbReference>
<dbReference type="RefSeq" id="WP_194030719.1">
    <property type="nucleotide sequence ID" value="NZ_JADEWZ010000027.1"/>
</dbReference>
<dbReference type="Gene3D" id="1.10.260.40">
    <property type="entry name" value="lambda repressor-like DNA-binding domains"/>
    <property type="match status" value="1"/>
</dbReference>
<feature type="domain" description="HTH cro/C1-type" evidence="1">
    <location>
        <begin position="8"/>
        <end position="64"/>
    </location>
</feature>
<sequence length="70" mass="7993">MGLIRLRVREFANEKGWTLKEVSNRTSIPYTTIVTYANSSGMVTVDYTALHKMARAFEIAIEDLVEILEE</sequence>
<dbReference type="InterPro" id="IPR010982">
    <property type="entry name" value="Lambda_DNA-bd_dom_sf"/>
</dbReference>
<dbReference type="GO" id="GO:0003677">
    <property type="term" value="F:DNA binding"/>
    <property type="evidence" value="ECO:0007669"/>
    <property type="project" value="InterPro"/>
</dbReference>
<organism evidence="2 3">
    <name type="scientific">Lusitaniella coriacea LEGE 07157</name>
    <dbReference type="NCBI Taxonomy" id="945747"/>
    <lineage>
        <taxon>Bacteria</taxon>
        <taxon>Bacillati</taxon>
        <taxon>Cyanobacteriota</taxon>
        <taxon>Cyanophyceae</taxon>
        <taxon>Spirulinales</taxon>
        <taxon>Lusitaniellaceae</taxon>
        <taxon>Lusitaniella</taxon>
    </lineage>
</organism>
<keyword evidence="3" id="KW-1185">Reference proteome</keyword>
<dbReference type="EMBL" id="JADEWZ010000027">
    <property type="protein sequence ID" value="MBE9117634.1"/>
    <property type="molecule type" value="Genomic_DNA"/>
</dbReference>
<evidence type="ECO:0000259" key="1">
    <source>
        <dbReference type="PROSITE" id="PS50943"/>
    </source>
</evidence>
<gene>
    <name evidence="2" type="ORF">IQ249_17180</name>
</gene>
<name>A0A8J7J4P3_9CYAN</name>
<reference evidence="2" key="1">
    <citation type="submission" date="2020-10" db="EMBL/GenBank/DDBJ databases">
        <authorList>
            <person name="Castelo-Branco R."/>
            <person name="Eusebio N."/>
            <person name="Adriana R."/>
            <person name="Vieira A."/>
            <person name="Brugerolle De Fraissinette N."/>
            <person name="Rezende De Castro R."/>
            <person name="Schneider M.P."/>
            <person name="Vasconcelos V."/>
            <person name="Leao P.N."/>
        </authorList>
    </citation>
    <scope>NUCLEOTIDE SEQUENCE</scope>
    <source>
        <strain evidence="2">LEGE 07157</strain>
    </source>
</reference>
<protein>
    <submittedName>
        <fullName evidence="2">Helix-turn-helix transcriptional regulator</fullName>
    </submittedName>
</protein>
<dbReference type="SMART" id="SM00530">
    <property type="entry name" value="HTH_XRE"/>
    <property type="match status" value="1"/>
</dbReference>
<dbReference type="SUPFAM" id="SSF47413">
    <property type="entry name" value="lambda repressor-like DNA-binding domains"/>
    <property type="match status" value="1"/>
</dbReference>